<dbReference type="GO" id="GO:0005886">
    <property type="term" value="C:plasma membrane"/>
    <property type="evidence" value="ECO:0007669"/>
    <property type="project" value="TreeGrafter"/>
</dbReference>
<reference evidence="13 14" key="1">
    <citation type="submission" date="2016-11" db="EMBL/GenBank/DDBJ databases">
        <authorList>
            <person name="Jaros S."/>
            <person name="Januszkiewicz K."/>
            <person name="Wedrychowicz H."/>
        </authorList>
    </citation>
    <scope>NUCLEOTIDE SEQUENCE [LARGE SCALE GENOMIC DNA]</scope>
    <source>
        <strain evidence="13 14">DSM 19980</strain>
    </source>
</reference>
<sequence length="318" mass="34132">MADSMARTTRLILNGKSSQIPEVRDAVEALRREGHELQVRVTWEAGDSVRFVHGASRDGIGRVIAGGGDGSVNEIVNGLMQLDEARRPSLGVLPLGSANDFAHGLGLPMEPLPALRGALSASSRAVDVGHLGDDYFINMASGGFGAEVTTSTPRALKRVLGGGAYALMGMFKVWHYRPYSGRVRWSDGNGEGEIESPLFLLAIGNGSQAGGGQELAPDAKVDDGLFDVLIVRHFSSMSEMRQLMAELERIPENGDFVHTVRTSRVSFRADGAFPLNLDGEPRYLREFEATLMPRAIRLLVPASSPLLSSTSSARAEMA</sequence>
<evidence type="ECO:0000313" key="14">
    <source>
        <dbReference type="Proteomes" id="UP000184346"/>
    </source>
</evidence>
<evidence type="ECO:0000256" key="9">
    <source>
        <dbReference type="ARBA" id="ARBA00023098"/>
    </source>
</evidence>
<keyword evidence="9" id="KW-0443">Lipid metabolism</keyword>
<evidence type="ECO:0000256" key="11">
    <source>
        <dbReference type="ARBA" id="ARBA00023264"/>
    </source>
</evidence>
<keyword evidence="14" id="KW-1185">Reference proteome</keyword>
<evidence type="ECO:0000313" key="13">
    <source>
        <dbReference type="EMBL" id="SHF41944.1"/>
    </source>
</evidence>
<dbReference type="NCBIfam" id="TIGR00147">
    <property type="entry name" value="YegS/Rv2252/BmrU family lipid kinase"/>
    <property type="match status" value="1"/>
</dbReference>
<keyword evidence="5" id="KW-0547">Nucleotide-binding</keyword>
<dbReference type="InterPro" id="IPR017438">
    <property type="entry name" value="ATP-NAD_kinase_N"/>
</dbReference>
<keyword evidence="4" id="KW-0479">Metal-binding</keyword>
<keyword evidence="7" id="KW-0067">ATP-binding</keyword>
<feature type="domain" description="DAGKc" evidence="12">
    <location>
        <begin position="4"/>
        <end position="135"/>
    </location>
</feature>
<dbReference type="GO" id="GO:0016301">
    <property type="term" value="F:kinase activity"/>
    <property type="evidence" value="ECO:0007669"/>
    <property type="project" value="UniProtKB-KW"/>
</dbReference>
<dbReference type="RefSeq" id="WP_072823514.1">
    <property type="nucleotide sequence ID" value="NZ_FQUJ01000011.1"/>
</dbReference>
<dbReference type="EMBL" id="FQUJ01000011">
    <property type="protein sequence ID" value="SHF41944.1"/>
    <property type="molecule type" value="Genomic_DNA"/>
</dbReference>
<evidence type="ECO:0000256" key="5">
    <source>
        <dbReference type="ARBA" id="ARBA00022741"/>
    </source>
</evidence>
<dbReference type="InterPro" id="IPR001206">
    <property type="entry name" value="Diacylglycerol_kinase_cat_dom"/>
</dbReference>
<dbReference type="STRING" id="1121942.SAMN02745148_02586"/>
<organism evidence="13 14">
    <name type="scientific">Modicisalibacter ilicicola DSM 19980</name>
    <dbReference type="NCBI Taxonomy" id="1121942"/>
    <lineage>
        <taxon>Bacteria</taxon>
        <taxon>Pseudomonadati</taxon>
        <taxon>Pseudomonadota</taxon>
        <taxon>Gammaproteobacteria</taxon>
        <taxon>Oceanospirillales</taxon>
        <taxon>Halomonadaceae</taxon>
        <taxon>Modicisalibacter</taxon>
    </lineage>
</organism>
<dbReference type="OrthoDB" id="142078at2"/>
<evidence type="ECO:0000256" key="3">
    <source>
        <dbReference type="ARBA" id="ARBA00022679"/>
    </source>
</evidence>
<dbReference type="PROSITE" id="PS50146">
    <property type="entry name" value="DAGK"/>
    <property type="match status" value="1"/>
</dbReference>
<keyword evidence="10" id="KW-0594">Phospholipid biosynthesis</keyword>
<keyword evidence="2" id="KW-0444">Lipid biosynthesis</keyword>
<keyword evidence="3" id="KW-0808">Transferase</keyword>
<dbReference type="InterPro" id="IPR045540">
    <property type="entry name" value="YegS/DAGK_C"/>
</dbReference>
<dbReference type="Gene3D" id="3.40.50.10330">
    <property type="entry name" value="Probable inorganic polyphosphate/atp-NAD kinase, domain 1"/>
    <property type="match status" value="1"/>
</dbReference>
<gene>
    <name evidence="13" type="ORF">SAMN02745148_02586</name>
</gene>
<dbReference type="GO" id="GO:0005524">
    <property type="term" value="F:ATP binding"/>
    <property type="evidence" value="ECO:0007669"/>
    <property type="project" value="UniProtKB-KW"/>
</dbReference>
<dbReference type="Pfam" id="PF00781">
    <property type="entry name" value="DAGK_cat"/>
    <property type="match status" value="1"/>
</dbReference>
<dbReference type="GO" id="GO:0046872">
    <property type="term" value="F:metal ion binding"/>
    <property type="evidence" value="ECO:0007669"/>
    <property type="project" value="UniProtKB-KW"/>
</dbReference>
<dbReference type="GO" id="GO:0008654">
    <property type="term" value="P:phospholipid biosynthetic process"/>
    <property type="evidence" value="ECO:0007669"/>
    <property type="project" value="UniProtKB-KW"/>
</dbReference>
<keyword evidence="8" id="KW-0460">Magnesium</keyword>
<keyword evidence="6 13" id="KW-0418">Kinase</keyword>
<dbReference type="PANTHER" id="PTHR12358">
    <property type="entry name" value="SPHINGOSINE KINASE"/>
    <property type="match status" value="1"/>
</dbReference>
<evidence type="ECO:0000256" key="1">
    <source>
        <dbReference type="ARBA" id="ARBA00001946"/>
    </source>
</evidence>
<dbReference type="InterPro" id="IPR005218">
    <property type="entry name" value="Diacylglycerol/lipid_kinase"/>
</dbReference>
<dbReference type="Proteomes" id="UP000184346">
    <property type="component" value="Unassembled WGS sequence"/>
</dbReference>
<dbReference type="InterPro" id="IPR016064">
    <property type="entry name" value="NAD/diacylglycerol_kinase_sf"/>
</dbReference>
<accession>A0A1M5BH83</accession>
<name>A0A1M5BH83_9GAMM</name>
<keyword evidence="11" id="KW-1208">Phospholipid metabolism</keyword>
<evidence type="ECO:0000259" key="12">
    <source>
        <dbReference type="PROSITE" id="PS50146"/>
    </source>
</evidence>
<dbReference type="SMART" id="SM00046">
    <property type="entry name" value="DAGKc"/>
    <property type="match status" value="1"/>
</dbReference>
<dbReference type="Pfam" id="PF19279">
    <property type="entry name" value="YegS_C"/>
    <property type="match status" value="1"/>
</dbReference>
<evidence type="ECO:0000256" key="2">
    <source>
        <dbReference type="ARBA" id="ARBA00022516"/>
    </source>
</evidence>
<dbReference type="Gene3D" id="2.60.200.40">
    <property type="match status" value="1"/>
</dbReference>
<proteinExistence type="predicted"/>
<dbReference type="InterPro" id="IPR050187">
    <property type="entry name" value="Lipid_Phosphate_FormReg"/>
</dbReference>
<dbReference type="AlphaFoldDB" id="A0A1M5BH83"/>
<evidence type="ECO:0000256" key="8">
    <source>
        <dbReference type="ARBA" id="ARBA00022842"/>
    </source>
</evidence>
<dbReference type="PANTHER" id="PTHR12358:SF106">
    <property type="entry name" value="LIPID KINASE YEGS"/>
    <property type="match status" value="1"/>
</dbReference>
<evidence type="ECO:0000256" key="6">
    <source>
        <dbReference type="ARBA" id="ARBA00022777"/>
    </source>
</evidence>
<evidence type="ECO:0000256" key="10">
    <source>
        <dbReference type="ARBA" id="ARBA00023209"/>
    </source>
</evidence>
<comment type="cofactor">
    <cofactor evidence="1">
        <name>Mg(2+)</name>
        <dbReference type="ChEBI" id="CHEBI:18420"/>
    </cofactor>
</comment>
<evidence type="ECO:0000256" key="7">
    <source>
        <dbReference type="ARBA" id="ARBA00022840"/>
    </source>
</evidence>
<dbReference type="NCBIfam" id="NF009602">
    <property type="entry name" value="PRK13054.1"/>
    <property type="match status" value="1"/>
</dbReference>
<dbReference type="SUPFAM" id="SSF111331">
    <property type="entry name" value="NAD kinase/diacylglycerol kinase-like"/>
    <property type="match status" value="1"/>
</dbReference>
<protein>
    <submittedName>
        <fullName evidence="13">Lipid kinase YegS</fullName>
    </submittedName>
</protein>
<evidence type="ECO:0000256" key="4">
    <source>
        <dbReference type="ARBA" id="ARBA00022723"/>
    </source>
</evidence>